<keyword evidence="4" id="KW-1185">Reference proteome</keyword>
<keyword evidence="1" id="KW-0732">Signal</keyword>
<evidence type="ECO:0000256" key="1">
    <source>
        <dbReference type="SAM" id="SignalP"/>
    </source>
</evidence>
<reference evidence="3 4" key="1">
    <citation type="submission" date="2021-07" db="EMBL/GenBank/DDBJ databases">
        <authorList>
            <person name="Palmer J.M."/>
        </authorList>
    </citation>
    <scope>NUCLEOTIDE SEQUENCE [LARGE SCALE GENOMIC DNA]</scope>
    <source>
        <strain evidence="3 4">AT_MEX2019</strain>
        <tissue evidence="3">Muscle</tissue>
    </source>
</reference>
<organism evidence="3 4">
    <name type="scientific">Ataeniobius toweri</name>
    <dbReference type="NCBI Taxonomy" id="208326"/>
    <lineage>
        <taxon>Eukaryota</taxon>
        <taxon>Metazoa</taxon>
        <taxon>Chordata</taxon>
        <taxon>Craniata</taxon>
        <taxon>Vertebrata</taxon>
        <taxon>Euteleostomi</taxon>
        <taxon>Actinopterygii</taxon>
        <taxon>Neopterygii</taxon>
        <taxon>Teleostei</taxon>
        <taxon>Neoteleostei</taxon>
        <taxon>Acanthomorphata</taxon>
        <taxon>Ovalentaria</taxon>
        <taxon>Atherinomorphae</taxon>
        <taxon>Cyprinodontiformes</taxon>
        <taxon>Goodeidae</taxon>
        <taxon>Ataeniobius</taxon>
    </lineage>
</organism>
<dbReference type="Pfam" id="PF15508">
    <property type="entry name" value="NAAA-beta"/>
    <property type="match status" value="1"/>
</dbReference>
<feature type="domain" description="Acid ceramidase N-terminal" evidence="2">
    <location>
        <begin position="24"/>
        <end position="61"/>
    </location>
</feature>
<feature type="signal peptide" evidence="1">
    <location>
        <begin position="1"/>
        <end position="20"/>
    </location>
</feature>
<accession>A0ABU7CB31</accession>
<dbReference type="EMBL" id="JAHUTI010081811">
    <property type="protein sequence ID" value="MED6258985.1"/>
    <property type="molecule type" value="Genomic_DNA"/>
</dbReference>
<dbReference type="Proteomes" id="UP001345963">
    <property type="component" value="Unassembled WGS sequence"/>
</dbReference>
<evidence type="ECO:0000313" key="4">
    <source>
        <dbReference type="Proteomes" id="UP001345963"/>
    </source>
</evidence>
<feature type="chain" id="PRO_5045765691" description="Acid ceramidase N-terminal domain-containing protein" evidence="1">
    <location>
        <begin position="21"/>
        <end position="69"/>
    </location>
</feature>
<dbReference type="InterPro" id="IPR029130">
    <property type="entry name" value="Acid_ceramidase_N"/>
</dbReference>
<gene>
    <name evidence="3" type="ORF">ATANTOWER_015101</name>
</gene>
<evidence type="ECO:0000313" key="3">
    <source>
        <dbReference type="EMBL" id="MED6258985.1"/>
    </source>
</evidence>
<protein>
    <recommendedName>
        <fullName evidence="2">Acid ceramidase N-terminal domain-containing protein</fullName>
    </recommendedName>
</protein>
<proteinExistence type="predicted"/>
<evidence type="ECO:0000259" key="2">
    <source>
        <dbReference type="Pfam" id="PF15508"/>
    </source>
</evidence>
<name>A0ABU7CB31_9TELE</name>
<sequence length="69" mass="7601">MVRAAELLLLLLGLSGSLRAQLPPPPTVVINLDEDPELRWLPLKKVFDVDYLSKAAAEIIECIEATHHG</sequence>
<comment type="caution">
    <text evidence="3">The sequence shown here is derived from an EMBL/GenBank/DDBJ whole genome shotgun (WGS) entry which is preliminary data.</text>
</comment>